<organism evidence="1 2">
    <name type="scientific">Kouleothrix aurantiaca</name>
    <dbReference type="NCBI Taxonomy" id="186479"/>
    <lineage>
        <taxon>Bacteria</taxon>
        <taxon>Bacillati</taxon>
        <taxon>Chloroflexota</taxon>
        <taxon>Chloroflexia</taxon>
        <taxon>Chloroflexales</taxon>
        <taxon>Roseiflexineae</taxon>
        <taxon>Roseiflexaceae</taxon>
        <taxon>Kouleothrix</taxon>
    </lineage>
</organism>
<reference evidence="1 2" key="1">
    <citation type="submission" date="2015-09" db="EMBL/GenBank/DDBJ databases">
        <title>Draft genome sequence of Kouleothrix aurantiaca JCM 19913.</title>
        <authorList>
            <person name="Hemp J."/>
        </authorList>
    </citation>
    <scope>NUCLEOTIDE SEQUENCE [LARGE SCALE GENOMIC DNA]</scope>
    <source>
        <strain evidence="1 2">COM-B</strain>
    </source>
</reference>
<proteinExistence type="predicted"/>
<dbReference type="Proteomes" id="UP000050509">
    <property type="component" value="Unassembled WGS sequence"/>
</dbReference>
<dbReference type="EMBL" id="LJCR01000037">
    <property type="protein sequence ID" value="KPV54578.1"/>
    <property type="molecule type" value="Genomic_DNA"/>
</dbReference>
<accession>A0A0P9FD00</accession>
<gene>
    <name evidence="1" type="ORF">SE17_02930</name>
</gene>
<name>A0A0P9FD00_9CHLR</name>
<dbReference type="AlphaFoldDB" id="A0A0P9FD00"/>
<sequence>MRICACRAAWCATGIVWPQRLLVADVGVVGAARGFLEVKCADLHARLKQEYWSYSRDERLANNCVVAQSLVGQSRLKIDVAGKELEPSINDNEIARKELKLSRKEFE</sequence>
<keyword evidence="2" id="KW-1185">Reference proteome</keyword>
<evidence type="ECO:0000313" key="2">
    <source>
        <dbReference type="Proteomes" id="UP000050509"/>
    </source>
</evidence>
<protein>
    <submittedName>
        <fullName evidence="1">Uncharacterized protein</fullName>
    </submittedName>
</protein>
<evidence type="ECO:0000313" key="1">
    <source>
        <dbReference type="EMBL" id="KPV54578.1"/>
    </source>
</evidence>
<comment type="caution">
    <text evidence="1">The sequence shown here is derived from an EMBL/GenBank/DDBJ whole genome shotgun (WGS) entry which is preliminary data.</text>
</comment>